<evidence type="ECO:0000256" key="14">
    <source>
        <dbReference type="ARBA" id="ARBA00061627"/>
    </source>
</evidence>
<feature type="active site" description="N6-AMP-lysine intermediate" evidence="17">
    <location>
        <position position="111"/>
    </location>
</feature>
<dbReference type="Gene3D" id="3.40.50.300">
    <property type="entry name" value="P-loop containing nucleotide triphosphate hydrolases"/>
    <property type="match status" value="1"/>
</dbReference>
<dbReference type="GO" id="GO:0051730">
    <property type="term" value="F:GTP-dependent polyribonucleotide 5'-hydroxyl-kinase activity"/>
    <property type="evidence" value="ECO:0007669"/>
    <property type="project" value="EnsemblFungi"/>
</dbReference>
<dbReference type="GO" id="GO:0070966">
    <property type="term" value="P:nuclear-transcribed mRNA catabolic process, no-go decay"/>
    <property type="evidence" value="ECO:0007669"/>
    <property type="project" value="EnsemblFungi"/>
</dbReference>
<evidence type="ECO:0000256" key="7">
    <source>
        <dbReference type="ARBA" id="ARBA00022759"/>
    </source>
</evidence>
<dbReference type="InterPro" id="IPR015965">
    <property type="entry name" value="tRNA_lig_PDEase"/>
</dbReference>
<dbReference type="GO" id="GO:2000622">
    <property type="term" value="P:regulation of nuclear-transcribed mRNA catabolic process, nonsense-mediated decay"/>
    <property type="evidence" value="ECO:0007669"/>
    <property type="project" value="EnsemblFungi"/>
</dbReference>
<dbReference type="Proteomes" id="UP000000709">
    <property type="component" value="Unassembled WGS sequence"/>
</dbReference>
<proteinExistence type="inferred from homology"/>
<dbReference type="RefSeq" id="XP_007377932.1">
    <property type="nucleotide sequence ID" value="XM_007377870.1"/>
</dbReference>
<dbReference type="EC" id="6.5.1.3" evidence="1 16"/>
<keyword evidence="22" id="KW-1185">Reference proteome</keyword>
<keyword evidence="11" id="KW-0511">Multifunctional enzyme</keyword>
<evidence type="ECO:0000256" key="2">
    <source>
        <dbReference type="ARBA" id="ARBA00022598"/>
    </source>
</evidence>
<dbReference type="InParanoid" id="G3AVE7"/>
<protein>
    <recommendedName>
        <fullName evidence="15 16">tRNA ligase</fullName>
        <ecNumber evidence="1 16">6.5.1.3</ecNumber>
    </recommendedName>
</protein>
<keyword evidence="5" id="KW-0540">Nuclease</keyword>
<evidence type="ECO:0000313" key="21">
    <source>
        <dbReference type="EMBL" id="EGW30166.1"/>
    </source>
</evidence>
<dbReference type="OrthoDB" id="276239at2759"/>
<keyword evidence="6" id="KW-0547">Nucleotide-binding</keyword>
<keyword evidence="4 16" id="KW-0819">tRNA processing</keyword>
<dbReference type="GO" id="GO:0005737">
    <property type="term" value="C:cytoplasm"/>
    <property type="evidence" value="ECO:0007669"/>
    <property type="project" value="EnsemblFungi"/>
</dbReference>
<sequence>MESFIDSPEEVIELCNSLHQSTQLKKSGRCIKFTNTIFNTDVAVDSWKFMDWDYGKDKIKLPIQARGLFTINDEKIAVRGYDKFFNVDEKVFTKVDELKKSTSGPYDVTLKENGCIVFISGLSNGDIIVCSKHSTGPRDNTTRNHALEGEKRLRLQLGEDKVKQLAKYLAEHNLTAVAELCDDEFEEHVLSYSKDKSGLYLHGLNYNTIQFRTVPIEKVIQFADDWNFKKVDYLTFTDVEKLFEFLEKCSETGKYQDREVEGFVIRCKRNNADFFFKYKFEQPYLLYRQFREVTRQLIIDDIPIQSVRMKKNKFITKKYLEFVSELFAKQPQLKADFIDGHGIIKVRELFLENLHETNGMKLLTIDESLSHELDNLSLQHEIKYVLVPVATIGCGKTTVFNTLSGLFPDWVHIQNDNIAKRSKLKIVDLTLMSLANYDVVLFDRNNSEYRERKQIFTTVDQKRHDYLDETTQIKYIAINFVHDVDYDQLWDITFERIKARGDNHQSIKSDSDELLATKVMKGFINRFQPLDTEREPDSGFDHVINLTLGENTSLGNVRLIIKELAEKYPELIPEQPTEEQISSKFTEALNYKPDYTKNMTNEKPKPVYYGVNIDHSKIIDAVNNQIGGHDSWQSLQGINRVQREFHVTLSHSANARGENKSKWKQIVNKLGKGEDKSGKSYLEFYADVKLTQVAITPDLICLKVDLLGTFDSDFNVVESEHLSTMLHITIGTFRPEVKPVESGIILQKLYADDSTLKPDGEYRVEGNTVTIVNFADESILEKQRLFVYK</sequence>
<dbReference type="OMA" id="FQDWDYK"/>
<dbReference type="STRING" id="619300.G3AVE7"/>
<dbReference type="InterPro" id="IPR027417">
    <property type="entry name" value="P-loop_NTPase"/>
</dbReference>
<evidence type="ECO:0000256" key="4">
    <source>
        <dbReference type="ARBA" id="ARBA00022694"/>
    </source>
</evidence>
<keyword evidence="9" id="KW-0378">Hydrolase</keyword>
<dbReference type="KEGG" id="spaa:SPAPADRAFT_57607"/>
<dbReference type="GO" id="GO:0036498">
    <property type="term" value="P:IRE1-mediated unfolded protein response"/>
    <property type="evidence" value="ECO:0007669"/>
    <property type="project" value="EnsemblFungi"/>
</dbReference>
<dbReference type="FunCoup" id="G3AVE7">
    <property type="interactions" value="114"/>
</dbReference>
<dbReference type="InterPro" id="IPR019039">
    <property type="entry name" value="T4-Rnl1-like_N"/>
</dbReference>
<keyword evidence="3" id="KW-0808">Transferase</keyword>
<keyword evidence="10" id="KW-0067">ATP-binding</keyword>
<evidence type="ECO:0000256" key="11">
    <source>
        <dbReference type="ARBA" id="ARBA00023268"/>
    </source>
</evidence>
<dbReference type="GO" id="GO:0003972">
    <property type="term" value="F:RNA ligase (ATP) activity"/>
    <property type="evidence" value="ECO:0007669"/>
    <property type="project" value="UniProtKB-UniRule"/>
</dbReference>
<dbReference type="Pfam" id="PF09511">
    <property type="entry name" value="RNA_lig_T4_1"/>
    <property type="match status" value="1"/>
</dbReference>
<dbReference type="HOGENOM" id="CLU_010316_1_0_1"/>
<dbReference type="Pfam" id="PF08302">
    <property type="entry name" value="tRNA_lig_CPD"/>
    <property type="match status" value="1"/>
</dbReference>
<dbReference type="eggNOG" id="ENOG502QQB9">
    <property type="taxonomic scope" value="Eukaryota"/>
</dbReference>
<dbReference type="GO" id="GO:0004113">
    <property type="term" value="F:2',3'-cyclic-nucleotide 3'-phosphodiesterase activity"/>
    <property type="evidence" value="ECO:0007669"/>
    <property type="project" value="EnsemblFungi"/>
</dbReference>
<dbReference type="GeneID" id="18872136"/>
<dbReference type="Pfam" id="PF08303">
    <property type="entry name" value="tRNA_lig_kinase"/>
    <property type="match status" value="1"/>
</dbReference>
<evidence type="ECO:0000313" key="22">
    <source>
        <dbReference type="Proteomes" id="UP000000709"/>
    </source>
</evidence>
<dbReference type="PIRSF" id="PIRSF019634">
    <property type="entry name" value="tRNA_lig_yeast"/>
    <property type="match status" value="1"/>
</dbReference>
<evidence type="ECO:0000256" key="1">
    <source>
        <dbReference type="ARBA" id="ARBA00012724"/>
    </source>
</evidence>
<evidence type="ECO:0000256" key="16">
    <source>
        <dbReference type="PIRNR" id="PIRNR019634"/>
    </source>
</evidence>
<evidence type="ECO:0000256" key="15">
    <source>
        <dbReference type="ARBA" id="ARBA00073988"/>
    </source>
</evidence>
<evidence type="ECO:0000259" key="19">
    <source>
        <dbReference type="Pfam" id="PF08303"/>
    </source>
</evidence>
<dbReference type="PANTHER" id="PTHR32004">
    <property type="entry name" value="TRNA LIGASE"/>
    <property type="match status" value="1"/>
</dbReference>
<dbReference type="EMBL" id="GL996506">
    <property type="protein sequence ID" value="EGW30166.1"/>
    <property type="molecule type" value="Genomic_DNA"/>
</dbReference>
<dbReference type="GO" id="GO:0006388">
    <property type="term" value="P:tRNA splicing, via endonucleolytic cleavage and ligation"/>
    <property type="evidence" value="ECO:0007669"/>
    <property type="project" value="UniProtKB-UniRule"/>
</dbReference>
<evidence type="ECO:0000256" key="13">
    <source>
        <dbReference type="ARBA" id="ARBA00055002"/>
    </source>
</evidence>
<dbReference type="GO" id="GO:0032056">
    <property type="term" value="P:positive regulation of translation in response to stress"/>
    <property type="evidence" value="ECO:0007669"/>
    <property type="project" value="EnsemblFungi"/>
</dbReference>
<evidence type="ECO:0000256" key="17">
    <source>
        <dbReference type="PIRSR" id="PIRSR019634-50"/>
    </source>
</evidence>
<name>G3AVE7_SPAPN</name>
<evidence type="ECO:0000256" key="8">
    <source>
        <dbReference type="ARBA" id="ARBA00022777"/>
    </source>
</evidence>
<dbReference type="PANTHER" id="PTHR32004:SF1">
    <property type="entry name" value="TRNA LIGASE"/>
    <property type="match status" value="1"/>
</dbReference>
<dbReference type="InterPro" id="IPR015966">
    <property type="entry name" value="tRNA_lig_kin_fungi"/>
</dbReference>
<evidence type="ECO:0000259" key="18">
    <source>
        <dbReference type="Pfam" id="PF08302"/>
    </source>
</evidence>
<evidence type="ECO:0000256" key="12">
    <source>
        <dbReference type="ARBA" id="ARBA00034038"/>
    </source>
</evidence>
<comment type="similarity">
    <text evidence="14 16">Belongs to the TRL1 family.</text>
</comment>
<comment type="catalytic activity">
    <reaction evidence="12 16">
        <text>ATP + (ribonucleotide)n-3'-hydroxyl + 5'-phospho-(ribonucleotide)m = (ribonucleotide)n+m + AMP + diphosphate.</text>
        <dbReference type="EC" id="6.5.1.3"/>
    </reaction>
</comment>
<evidence type="ECO:0000256" key="6">
    <source>
        <dbReference type="ARBA" id="ARBA00022741"/>
    </source>
</evidence>
<feature type="domain" description="tRNA ligase phosphodiesterase" evidence="18">
    <location>
        <begin position="553"/>
        <end position="764"/>
    </location>
</feature>
<evidence type="ECO:0000256" key="9">
    <source>
        <dbReference type="ARBA" id="ARBA00022801"/>
    </source>
</evidence>
<dbReference type="InterPro" id="IPR012387">
    <property type="entry name" value="Trl1_fun"/>
</dbReference>
<gene>
    <name evidence="21" type="ORF">SPAPADRAFT_57607</name>
</gene>
<keyword evidence="7" id="KW-0255">Endonuclease</keyword>
<evidence type="ECO:0000256" key="5">
    <source>
        <dbReference type="ARBA" id="ARBA00022722"/>
    </source>
</evidence>
<dbReference type="GO" id="GO:0005637">
    <property type="term" value="C:nuclear inner membrane"/>
    <property type="evidence" value="ECO:0007669"/>
    <property type="project" value="EnsemblFungi"/>
</dbReference>
<keyword evidence="2 16" id="KW-0436">Ligase</keyword>
<keyword evidence="8" id="KW-0418">Kinase</keyword>
<dbReference type="FunFam" id="3.40.50.300:FF:001934">
    <property type="entry name" value="tRNA ligase"/>
    <property type="match status" value="1"/>
</dbReference>
<reference evidence="21 22" key="1">
    <citation type="journal article" date="2011" name="Proc. Natl. Acad. Sci. U.S.A.">
        <title>Comparative genomics of xylose-fermenting fungi for enhanced biofuel production.</title>
        <authorList>
            <person name="Wohlbach D.J."/>
            <person name="Kuo A."/>
            <person name="Sato T.K."/>
            <person name="Potts K.M."/>
            <person name="Salamov A.A."/>
            <person name="LaButti K.M."/>
            <person name="Sun H."/>
            <person name="Clum A."/>
            <person name="Pangilinan J.L."/>
            <person name="Lindquist E.A."/>
            <person name="Lucas S."/>
            <person name="Lapidus A."/>
            <person name="Jin M."/>
            <person name="Gunawan C."/>
            <person name="Balan V."/>
            <person name="Dale B.E."/>
            <person name="Jeffries T.W."/>
            <person name="Zinkel R."/>
            <person name="Barry K.W."/>
            <person name="Grigoriev I.V."/>
            <person name="Gasch A.P."/>
        </authorList>
    </citation>
    <scope>NUCLEOTIDE SEQUENCE [LARGE SCALE GENOMIC DNA]</scope>
    <source>
        <strain evidence="22">NRRL Y-27907 / 11-Y1</strain>
    </source>
</reference>
<organism evidence="22">
    <name type="scientific">Spathaspora passalidarum (strain NRRL Y-27907 / 11-Y1)</name>
    <dbReference type="NCBI Taxonomy" id="619300"/>
    <lineage>
        <taxon>Eukaryota</taxon>
        <taxon>Fungi</taxon>
        <taxon>Dikarya</taxon>
        <taxon>Ascomycota</taxon>
        <taxon>Saccharomycotina</taxon>
        <taxon>Pichiomycetes</taxon>
        <taxon>Debaryomycetaceae</taxon>
        <taxon>Spathaspora</taxon>
    </lineage>
</organism>
<evidence type="ECO:0000256" key="10">
    <source>
        <dbReference type="ARBA" id="ARBA00022840"/>
    </source>
</evidence>
<evidence type="ECO:0000259" key="20">
    <source>
        <dbReference type="Pfam" id="PF09511"/>
    </source>
</evidence>
<evidence type="ECO:0000256" key="3">
    <source>
        <dbReference type="ARBA" id="ARBA00022679"/>
    </source>
</evidence>
<dbReference type="SUPFAM" id="SSF52540">
    <property type="entry name" value="P-loop containing nucleoside triphosphate hydrolases"/>
    <property type="match status" value="1"/>
</dbReference>
<accession>G3AVE7</accession>
<dbReference type="AlphaFoldDB" id="G3AVE7"/>
<dbReference type="GO" id="GO:0004519">
    <property type="term" value="F:endonuclease activity"/>
    <property type="evidence" value="ECO:0007669"/>
    <property type="project" value="UniProtKB-KW"/>
</dbReference>
<dbReference type="GO" id="GO:0005524">
    <property type="term" value="F:ATP binding"/>
    <property type="evidence" value="ECO:0007669"/>
    <property type="project" value="UniProtKB-UniRule"/>
</dbReference>
<comment type="function">
    <text evidence="13">One of the two proteins required for the splicing of precursor tRNA molecules containing introns. The ligation activity requires three enzymatic activities: phosphorylation of the 5' terminus of the 3' half-tRNA in the presence of ATP, opening of the 2'3'-cyclic phosphodiester bond of the 5' half-tRNA leaving a 2'-phosphomonoester and ligation of the two tRNA halves in an ATP-dependent reaction.</text>
</comment>
<feature type="domain" description="tRNA ligase kinase" evidence="19">
    <location>
        <begin position="385"/>
        <end position="548"/>
    </location>
</feature>
<feature type="domain" description="T4 RNA ligase 1-like N-terminal" evidence="20">
    <location>
        <begin position="64"/>
        <end position="285"/>
    </location>
</feature>